<dbReference type="AlphaFoldDB" id="A0A0E1W1P5"/>
<name>A0A0E1W1P5_BURPE</name>
<dbReference type="Proteomes" id="UP000001812">
    <property type="component" value="Chromosome II"/>
</dbReference>
<evidence type="ECO:0000313" key="2">
    <source>
        <dbReference type="EMBL" id="EET03582.1"/>
    </source>
</evidence>
<sequence length="55" mass="6194">MRPRGSPTAVREPFEESATPSRAMNRPTRREAWRAPCASLARHASSRIAFRQPST</sequence>
<organism evidence="2">
    <name type="scientific">Burkholderia pseudomallei 1710a</name>
    <dbReference type="NCBI Taxonomy" id="320371"/>
    <lineage>
        <taxon>Bacteria</taxon>
        <taxon>Pseudomonadati</taxon>
        <taxon>Pseudomonadota</taxon>
        <taxon>Betaproteobacteria</taxon>
        <taxon>Burkholderiales</taxon>
        <taxon>Burkholderiaceae</taxon>
        <taxon>Burkholderia</taxon>
        <taxon>pseudomallei group</taxon>
    </lineage>
</organism>
<feature type="region of interest" description="Disordered" evidence="1">
    <location>
        <begin position="1"/>
        <end position="32"/>
    </location>
</feature>
<proteinExistence type="predicted"/>
<dbReference type="HOGENOM" id="CLU_3023159_0_0_4"/>
<evidence type="ECO:0000256" key="1">
    <source>
        <dbReference type="SAM" id="MobiDB-lite"/>
    </source>
</evidence>
<protein>
    <submittedName>
        <fullName evidence="2">Uncharacterized protein</fullName>
    </submittedName>
</protein>
<accession>A0A0E1W1P5</accession>
<gene>
    <name evidence="2" type="ORF">BURPS1710A_A0983</name>
</gene>
<reference evidence="2" key="1">
    <citation type="submission" date="2009-05" db="EMBL/GenBank/DDBJ databases">
        <authorList>
            <person name="Harkins D.M."/>
            <person name="DeShazer D."/>
            <person name="Woods D.E."/>
            <person name="Brinkac L.M."/>
            <person name="Brown K.A."/>
            <person name="Hung G.C."/>
            <person name="Tuanyok A."/>
            <person name="Zhang B."/>
            <person name="Nierman W.C."/>
        </authorList>
    </citation>
    <scope>NUCLEOTIDE SEQUENCE [LARGE SCALE GENOMIC DNA]</scope>
    <source>
        <strain evidence="2">1710a</strain>
    </source>
</reference>
<dbReference type="EMBL" id="CM000833">
    <property type="protein sequence ID" value="EET03582.1"/>
    <property type="molecule type" value="Genomic_DNA"/>
</dbReference>